<proteinExistence type="predicted"/>
<reference evidence="4 5" key="1">
    <citation type="submission" date="2018-09" db="EMBL/GenBank/DDBJ databases">
        <title>YIM PH 21725 draft genome.</title>
        <authorList>
            <person name="Miao C."/>
        </authorList>
    </citation>
    <scope>NUCLEOTIDE SEQUENCE [LARGE SCALE GENOMIC DNA]</scope>
    <source>
        <strain evidence="5">YIM PH21725</strain>
    </source>
</reference>
<keyword evidence="2" id="KW-0812">Transmembrane</keyword>
<protein>
    <submittedName>
        <fullName evidence="4">Uncharacterized protein</fullName>
    </submittedName>
</protein>
<evidence type="ECO:0000313" key="5">
    <source>
        <dbReference type="Proteomes" id="UP000285112"/>
    </source>
</evidence>
<comment type="caution">
    <text evidence="4">The sequence shown here is derived from an EMBL/GenBank/DDBJ whole genome shotgun (WGS) entry which is preliminary data.</text>
</comment>
<keyword evidence="2" id="KW-0472">Membrane</keyword>
<feature type="signal peptide" evidence="3">
    <location>
        <begin position="1"/>
        <end position="32"/>
    </location>
</feature>
<dbReference type="AlphaFoldDB" id="A0A419I8Y1"/>
<keyword evidence="3" id="KW-0732">Signal</keyword>
<dbReference type="OrthoDB" id="3638476at2"/>
<sequence length="269" mass="26497">MGKHAGRATSLGIALAVPVLSAVLAFPGTAQADPNATINGACDATLQNGKGGNGLSLDAGAPLNAPNRLTVGLDSNAKQADGKRPLLTVPVGDLARGLGVGDVPVAGRLVTNACPAAQAAANGLGNTTQSLLGAAKRTPQGEQPQPRPQPDQPGPGTNPGQSDTAAPAPGGRLNPVPIGGPGDLASISGVFTGAAMLPANLAQAPMVTRIVPGRFPSSSVPTVDEKKSGSAQALPTANLPERLPLLLAVLALAIVAAALVRAWLRGSPT</sequence>
<dbReference type="RefSeq" id="WP_120022276.1">
    <property type="nucleotide sequence ID" value="NZ_QZFV01000062.1"/>
</dbReference>
<feature type="transmembrane region" description="Helical" evidence="2">
    <location>
        <begin position="243"/>
        <end position="264"/>
    </location>
</feature>
<gene>
    <name evidence="4" type="ORF">D5S19_05685</name>
</gene>
<dbReference type="Proteomes" id="UP000285112">
    <property type="component" value="Unassembled WGS sequence"/>
</dbReference>
<evidence type="ECO:0000256" key="2">
    <source>
        <dbReference type="SAM" id="Phobius"/>
    </source>
</evidence>
<keyword evidence="5" id="KW-1185">Reference proteome</keyword>
<evidence type="ECO:0000256" key="3">
    <source>
        <dbReference type="SAM" id="SignalP"/>
    </source>
</evidence>
<feature type="chain" id="PRO_5019512895" evidence="3">
    <location>
        <begin position="33"/>
        <end position="269"/>
    </location>
</feature>
<dbReference type="EMBL" id="QZFV01000062">
    <property type="protein sequence ID" value="RJQ88834.1"/>
    <property type="molecule type" value="Genomic_DNA"/>
</dbReference>
<accession>A0A419I8Y1</accession>
<feature type="region of interest" description="Disordered" evidence="1">
    <location>
        <begin position="136"/>
        <end position="179"/>
    </location>
</feature>
<evidence type="ECO:0000256" key="1">
    <source>
        <dbReference type="SAM" id="MobiDB-lite"/>
    </source>
</evidence>
<evidence type="ECO:0000313" key="4">
    <source>
        <dbReference type="EMBL" id="RJQ88834.1"/>
    </source>
</evidence>
<name>A0A419I8Y1_9PSEU</name>
<keyword evidence="2" id="KW-1133">Transmembrane helix</keyword>
<organism evidence="4 5">
    <name type="scientific">Amycolatopsis panacis</name>
    <dbReference type="NCBI Taxonomy" id="2340917"/>
    <lineage>
        <taxon>Bacteria</taxon>
        <taxon>Bacillati</taxon>
        <taxon>Actinomycetota</taxon>
        <taxon>Actinomycetes</taxon>
        <taxon>Pseudonocardiales</taxon>
        <taxon>Pseudonocardiaceae</taxon>
        <taxon>Amycolatopsis</taxon>
    </lineage>
</organism>